<dbReference type="OrthoDB" id="2567806at2759"/>
<dbReference type="GeneID" id="18874287"/>
<dbReference type="eggNOG" id="ENOG502SAHB">
    <property type="taxonomic scope" value="Eukaryota"/>
</dbReference>
<reference evidence="2 3" key="1">
    <citation type="journal article" date="2011" name="Proc. Natl. Acad. Sci. U.S.A.">
        <title>Comparative genomics of xylose-fermenting fungi for enhanced biofuel production.</title>
        <authorList>
            <person name="Wohlbach D.J."/>
            <person name="Kuo A."/>
            <person name="Sato T.K."/>
            <person name="Potts K.M."/>
            <person name="Salamov A.A."/>
            <person name="LaButti K.M."/>
            <person name="Sun H."/>
            <person name="Clum A."/>
            <person name="Pangilinan J.L."/>
            <person name="Lindquist E.A."/>
            <person name="Lucas S."/>
            <person name="Lapidus A."/>
            <person name="Jin M."/>
            <person name="Gunawan C."/>
            <person name="Balan V."/>
            <person name="Dale B.E."/>
            <person name="Jeffries T.W."/>
            <person name="Zinkel R."/>
            <person name="Barry K.W."/>
            <person name="Grigoriev I.V."/>
            <person name="Gasch A.P."/>
        </authorList>
    </citation>
    <scope>NUCLEOTIDE SEQUENCE [LARGE SCALE GENOMIC DNA]</scope>
    <source>
        <strain evidence="3">NRRL Y-27907 / 11-Y1</strain>
    </source>
</reference>
<feature type="compositionally biased region" description="Polar residues" evidence="1">
    <location>
        <begin position="44"/>
        <end position="65"/>
    </location>
</feature>
<dbReference type="AlphaFoldDB" id="G3ARL2"/>
<evidence type="ECO:0000313" key="2">
    <source>
        <dbReference type="EMBL" id="EGW31765.1"/>
    </source>
</evidence>
<evidence type="ECO:0000313" key="3">
    <source>
        <dbReference type="Proteomes" id="UP000000709"/>
    </source>
</evidence>
<protein>
    <submittedName>
        <fullName evidence="2">Uncharacterized protein</fullName>
    </submittedName>
</protein>
<name>G3ARL2_SPAPN</name>
<dbReference type="PANTHER" id="PTHR37781:SF1">
    <property type="entry name" value="ADR380WP"/>
    <property type="match status" value="1"/>
</dbReference>
<dbReference type="FunCoup" id="G3ARL2">
    <property type="interactions" value="27"/>
</dbReference>
<dbReference type="HOGENOM" id="CLU_061844_0_0_1"/>
<dbReference type="STRING" id="619300.G3ARL2"/>
<dbReference type="InParanoid" id="G3ARL2"/>
<feature type="region of interest" description="Disordered" evidence="1">
    <location>
        <begin position="1"/>
        <end position="108"/>
    </location>
</feature>
<dbReference type="OMA" id="DFIWYSI"/>
<proteinExistence type="predicted"/>
<dbReference type="Proteomes" id="UP000000709">
    <property type="component" value="Unassembled WGS sequence"/>
</dbReference>
<dbReference type="InterPro" id="IPR031349">
    <property type="entry name" value="Tfb6"/>
</dbReference>
<dbReference type="EMBL" id="GL996503">
    <property type="protein sequence ID" value="EGW31765.1"/>
    <property type="molecule type" value="Genomic_DNA"/>
</dbReference>
<dbReference type="GO" id="GO:0005675">
    <property type="term" value="C:transcription factor TFIIH holo complex"/>
    <property type="evidence" value="ECO:0007669"/>
    <property type="project" value="TreeGrafter"/>
</dbReference>
<dbReference type="PANTHER" id="PTHR37781">
    <property type="entry name" value="TFIIH COMPLEX SUBUNIT"/>
    <property type="match status" value="1"/>
</dbReference>
<dbReference type="KEGG" id="spaa:SPAPADRAFT_62360"/>
<organism evidence="3">
    <name type="scientific">Spathaspora passalidarum (strain NRRL Y-27907 / 11-Y1)</name>
    <dbReference type="NCBI Taxonomy" id="619300"/>
    <lineage>
        <taxon>Eukaryota</taxon>
        <taxon>Fungi</taxon>
        <taxon>Dikarya</taxon>
        <taxon>Ascomycota</taxon>
        <taxon>Saccharomycotina</taxon>
        <taxon>Pichiomycetes</taxon>
        <taxon>Debaryomycetaceae</taxon>
        <taxon>Spathaspora</taxon>
    </lineage>
</organism>
<evidence type="ECO:0000256" key="1">
    <source>
        <dbReference type="SAM" id="MobiDB-lite"/>
    </source>
</evidence>
<dbReference type="RefSeq" id="XP_007376543.1">
    <property type="nucleotide sequence ID" value="XM_007376481.1"/>
</dbReference>
<sequence length="342" mass="39370">METSSTPPTPVHPGPNEEVRTLPDETIPQSTLADIDLNPDLYDDSQTPTPSVDISKPVPSSSNAVGPSPSAHPHHHEVTPTQQLHQHQHQNSHIPHVSSTTSMDDSETDMEEVDLFKFQQITLPFDEAYQLFKLDFESIEQHEPISHQQQSKFVNYIDEQLLQIQRKFIKSQAETNETYSFGQLIQELTDVINIIWVSVCQKNTLFGQMDYYIKILGDLEDYLEHYRNIFDSDLTQYNVKIDVSKMVAFFKFFQKLDLQLSLLMDGFTANTNQTTKASNTELIRLYPIISRLRILIISRVENLRTKLNKNVTSTNRQDSQNLLNLFELEISRLFEGILERSS</sequence>
<keyword evidence="3" id="KW-1185">Reference proteome</keyword>
<dbReference type="Pfam" id="PF17110">
    <property type="entry name" value="TFB6"/>
    <property type="match status" value="1"/>
</dbReference>
<gene>
    <name evidence="2" type="ORF">SPAPADRAFT_62360</name>
</gene>
<accession>G3ARL2</accession>